<evidence type="ECO:0000313" key="3">
    <source>
        <dbReference type="Proteomes" id="UP000182204"/>
    </source>
</evidence>
<feature type="region of interest" description="Disordered" evidence="1">
    <location>
        <begin position="94"/>
        <end position="116"/>
    </location>
</feature>
<organism evidence="2 3">
    <name type="scientific">Clostridium sporogenes</name>
    <dbReference type="NCBI Taxonomy" id="1509"/>
    <lineage>
        <taxon>Bacteria</taxon>
        <taxon>Bacillati</taxon>
        <taxon>Bacillota</taxon>
        <taxon>Clostridia</taxon>
        <taxon>Eubacteriales</taxon>
        <taxon>Clostridiaceae</taxon>
        <taxon>Clostridium</taxon>
    </lineage>
</organism>
<sequence>MFLKPRKSLIDIAQAVGRVMRKVERKDYGYVILPIGIPAGVDENTVLDKNEKYQVVWDVLNALRSLDERFDATINKLELNKKKPEQLQVIGVGSAPDESRRIHRNRASSRTVVGKS</sequence>
<gene>
    <name evidence="2" type="primary">llaBIII</name>
    <name evidence="2" type="ORF">NPD5_3611</name>
</gene>
<reference evidence="2 3" key="1">
    <citation type="submission" date="2015-11" db="EMBL/GenBank/DDBJ databases">
        <authorList>
            <person name="Hill K.K."/>
            <person name="Shirey T.B."/>
            <person name="Raphael B."/>
            <person name="Daligault H.E."/>
            <person name="Davenport K.W."/>
            <person name="Bruce D.C."/>
            <person name="Foley B.T."/>
            <person name="Johnson S.L."/>
        </authorList>
    </citation>
    <scope>NUCLEOTIDE SEQUENCE [LARGE SCALE GENOMIC DNA]</scope>
    <source>
        <strain evidence="2 3">CDC_1632</strain>
    </source>
</reference>
<dbReference type="Proteomes" id="UP000182204">
    <property type="component" value="Chromosome"/>
</dbReference>
<dbReference type="RefSeq" id="WP_061327480.1">
    <property type="nucleotide sequence ID" value="NZ_CP013243.1"/>
</dbReference>
<dbReference type="InterPro" id="IPR027417">
    <property type="entry name" value="P-loop_NTPase"/>
</dbReference>
<accession>A0A1L3NIZ4</accession>
<name>A0A1L3NIZ4_CLOSG</name>
<dbReference type="AlphaFoldDB" id="A0A1L3NIZ4"/>
<evidence type="ECO:0000256" key="1">
    <source>
        <dbReference type="SAM" id="MobiDB-lite"/>
    </source>
</evidence>
<proteinExistence type="predicted"/>
<evidence type="ECO:0000313" key="2">
    <source>
        <dbReference type="EMBL" id="APH16031.1"/>
    </source>
</evidence>
<protein>
    <submittedName>
        <fullName evidence="2">Restriction-modification system LlaBIII domain protein</fullName>
    </submittedName>
</protein>
<dbReference type="Gene3D" id="3.40.50.300">
    <property type="entry name" value="P-loop containing nucleotide triphosphate hydrolases"/>
    <property type="match status" value="1"/>
</dbReference>
<dbReference type="EMBL" id="CP013243">
    <property type="protein sequence ID" value="APH16031.1"/>
    <property type="molecule type" value="Genomic_DNA"/>
</dbReference>